<reference evidence="18" key="1">
    <citation type="journal article" date="2023" name="Mol. Phylogenet. Evol.">
        <title>Genome-scale phylogeny and comparative genomics of the fungal order Sordariales.</title>
        <authorList>
            <person name="Hensen N."/>
            <person name="Bonometti L."/>
            <person name="Westerberg I."/>
            <person name="Brannstrom I.O."/>
            <person name="Guillou S."/>
            <person name="Cros-Aarteil S."/>
            <person name="Calhoun S."/>
            <person name="Haridas S."/>
            <person name="Kuo A."/>
            <person name="Mondo S."/>
            <person name="Pangilinan J."/>
            <person name="Riley R."/>
            <person name="LaButti K."/>
            <person name="Andreopoulos B."/>
            <person name="Lipzen A."/>
            <person name="Chen C."/>
            <person name="Yan M."/>
            <person name="Daum C."/>
            <person name="Ng V."/>
            <person name="Clum A."/>
            <person name="Steindorff A."/>
            <person name="Ohm R.A."/>
            <person name="Martin F."/>
            <person name="Silar P."/>
            <person name="Natvig D.O."/>
            <person name="Lalanne C."/>
            <person name="Gautier V."/>
            <person name="Ament-Velasquez S.L."/>
            <person name="Kruys A."/>
            <person name="Hutchinson M.I."/>
            <person name="Powell A.J."/>
            <person name="Barry K."/>
            <person name="Miller A.N."/>
            <person name="Grigoriev I.V."/>
            <person name="Debuchy R."/>
            <person name="Gladieux P."/>
            <person name="Hiltunen Thoren M."/>
            <person name="Johannesson H."/>
        </authorList>
    </citation>
    <scope>NUCLEOTIDE SEQUENCE [LARGE SCALE GENOMIC DNA]</scope>
    <source>
        <strain evidence="18">CBS 284.82</strain>
    </source>
</reference>
<organism evidence="17 18">
    <name type="scientific">Parachaetomium inaequale</name>
    <dbReference type="NCBI Taxonomy" id="2588326"/>
    <lineage>
        <taxon>Eukaryota</taxon>
        <taxon>Fungi</taxon>
        <taxon>Dikarya</taxon>
        <taxon>Ascomycota</taxon>
        <taxon>Pezizomycotina</taxon>
        <taxon>Sordariomycetes</taxon>
        <taxon>Sordariomycetidae</taxon>
        <taxon>Sordariales</taxon>
        <taxon>Chaetomiaceae</taxon>
        <taxon>Parachaetomium</taxon>
    </lineage>
</organism>
<evidence type="ECO:0000313" key="17">
    <source>
        <dbReference type="EMBL" id="KAK4041503.1"/>
    </source>
</evidence>
<keyword evidence="4" id="KW-0479">Metal-binding</keyword>
<dbReference type="GO" id="GO:0005576">
    <property type="term" value="C:extracellular region"/>
    <property type="evidence" value="ECO:0007669"/>
    <property type="project" value="UniProtKB-SubCell"/>
</dbReference>
<keyword evidence="5" id="KW-0732">Signal</keyword>
<protein>
    <recommendedName>
        <fullName evidence="15">lytic cellulose monooxygenase (C4-dehydrogenating)</fullName>
        <ecNumber evidence="15">1.14.99.56</ecNumber>
    </recommendedName>
</protein>
<keyword evidence="7" id="KW-0560">Oxidoreductase</keyword>
<feature type="domain" description="Auxiliary Activity family 9 catalytic" evidence="16">
    <location>
        <begin position="19"/>
        <end position="233"/>
    </location>
</feature>
<keyword evidence="3" id="KW-0964">Secreted</keyword>
<evidence type="ECO:0000259" key="16">
    <source>
        <dbReference type="Pfam" id="PF03443"/>
    </source>
</evidence>
<dbReference type="InterPro" id="IPR049892">
    <property type="entry name" value="AA9"/>
</dbReference>
<proteinExistence type="inferred from homology"/>
<dbReference type="CDD" id="cd21175">
    <property type="entry name" value="LPMO_AA9"/>
    <property type="match status" value="1"/>
</dbReference>
<dbReference type="PANTHER" id="PTHR33353:SF6">
    <property type="entry name" value="ENDOGLUCANASE IV"/>
    <property type="match status" value="1"/>
</dbReference>
<keyword evidence="9" id="KW-0503">Monooxygenase</keyword>
<evidence type="ECO:0000256" key="6">
    <source>
        <dbReference type="ARBA" id="ARBA00023001"/>
    </source>
</evidence>
<dbReference type="EC" id="1.14.99.56" evidence="15"/>
<evidence type="ECO:0000256" key="9">
    <source>
        <dbReference type="ARBA" id="ARBA00023033"/>
    </source>
</evidence>
<accession>A0AAN6PK15</accession>
<comment type="caution">
    <text evidence="17">The sequence shown here is derived from an EMBL/GenBank/DDBJ whole genome shotgun (WGS) entry which is preliminary data.</text>
</comment>
<dbReference type="GO" id="GO:0030245">
    <property type="term" value="P:cellulose catabolic process"/>
    <property type="evidence" value="ECO:0007669"/>
    <property type="project" value="UniProtKB-KW"/>
</dbReference>
<evidence type="ECO:0000256" key="5">
    <source>
        <dbReference type="ARBA" id="ARBA00022729"/>
    </source>
</evidence>
<comment type="similarity">
    <text evidence="13">Belongs to the polysaccharide monooxygenase AA9 family.</text>
</comment>
<evidence type="ECO:0000256" key="7">
    <source>
        <dbReference type="ARBA" id="ARBA00023002"/>
    </source>
</evidence>
<evidence type="ECO:0000256" key="10">
    <source>
        <dbReference type="ARBA" id="ARBA00023157"/>
    </source>
</evidence>
<evidence type="ECO:0000256" key="11">
    <source>
        <dbReference type="ARBA" id="ARBA00023277"/>
    </source>
</evidence>
<evidence type="ECO:0000256" key="2">
    <source>
        <dbReference type="ARBA" id="ARBA00004613"/>
    </source>
</evidence>
<comment type="catalytic activity">
    <reaction evidence="14">
        <text>[(1-&gt;4)-beta-D-glucosyl]n+m + reduced acceptor + O2 = 4-dehydro-beta-D-glucosyl-[(1-&gt;4)-beta-D-glucosyl]n-1 + [(1-&gt;4)-beta-D-glucosyl]m + acceptor + H2O.</text>
        <dbReference type="EC" id="1.14.99.56"/>
    </reaction>
</comment>
<evidence type="ECO:0000256" key="8">
    <source>
        <dbReference type="ARBA" id="ARBA00023008"/>
    </source>
</evidence>
<keyword evidence="12" id="KW-0624">Polysaccharide degradation</keyword>
<dbReference type="Pfam" id="PF03443">
    <property type="entry name" value="AA9"/>
    <property type="match status" value="1"/>
</dbReference>
<evidence type="ECO:0000256" key="3">
    <source>
        <dbReference type="ARBA" id="ARBA00022525"/>
    </source>
</evidence>
<comment type="cofactor">
    <cofactor evidence="1">
        <name>Cu(2+)</name>
        <dbReference type="ChEBI" id="CHEBI:29036"/>
    </cofactor>
</comment>
<evidence type="ECO:0000256" key="1">
    <source>
        <dbReference type="ARBA" id="ARBA00001973"/>
    </source>
</evidence>
<keyword evidence="6" id="KW-0136">Cellulose degradation</keyword>
<gene>
    <name evidence="17" type="ORF">C8A01DRAFT_45355</name>
</gene>
<evidence type="ECO:0000256" key="4">
    <source>
        <dbReference type="ARBA" id="ARBA00022723"/>
    </source>
</evidence>
<evidence type="ECO:0000256" key="15">
    <source>
        <dbReference type="ARBA" id="ARBA00047174"/>
    </source>
</evidence>
<dbReference type="GO" id="GO:0046872">
    <property type="term" value="F:metal ion binding"/>
    <property type="evidence" value="ECO:0007669"/>
    <property type="project" value="UniProtKB-KW"/>
</dbReference>
<keyword evidence="17" id="KW-0378">Hydrolase</keyword>
<dbReference type="InterPro" id="IPR005103">
    <property type="entry name" value="AA9_LPMO"/>
</dbReference>
<keyword evidence="10" id="KW-1015">Disulfide bond</keyword>
<dbReference type="EMBL" id="MU854356">
    <property type="protein sequence ID" value="KAK4041503.1"/>
    <property type="molecule type" value="Genomic_DNA"/>
</dbReference>
<comment type="subcellular location">
    <subcellularLocation>
        <location evidence="2">Secreted</location>
    </subcellularLocation>
</comment>
<evidence type="ECO:0000313" key="18">
    <source>
        <dbReference type="Proteomes" id="UP001303115"/>
    </source>
</evidence>
<evidence type="ECO:0000256" key="14">
    <source>
        <dbReference type="ARBA" id="ARBA00045077"/>
    </source>
</evidence>
<name>A0AAN6PK15_9PEZI</name>
<evidence type="ECO:0000256" key="13">
    <source>
        <dbReference type="ARBA" id="ARBA00044502"/>
    </source>
</evidence>
<dbReference type="GO" id="GO:0004497">
    <property type="term" value="F:monooxygenase activity"/>
    <property type="evidence" value="ECO:0007669"/>
    <property type="project" value="UniProtKB-KW"/>
</dbReference>
<sequence length="296" mass="31948">MRATRTASVLAFAAQALGHGYIYRVTSDNTVYPGYDIFIDPVLTPAPSRIAYGGGTTGPVYDATLPDIACNTVHNPAPGYIAQARAGSNVSFSWSRWLYSHKGPISAWMAPYEGDIADVNVNKLEFFKFAEEAKDANGVWGTVKLLDETNGTWTTTIPADIKPGKYIIRQEIIALHFALATTPGFGFTQTGPQFYMTCFNFNITGSGTATPQGHTFPGAYDMADPALNWDLNSTAPYPMAGPKKYVSEYSVDLVPKPVVAVSPTNNATADEAYYQAQYQALVRQGGVTAYFDSIGG</sequence>
<dbReference type="Proteomes" id="UP001303115">
    <property type="component" value="Unassembled WGS sequence"/>
</dbReference>
<dbReference type="PANTHER" id="PTHR33353">
    <property type="entry name" value="PUTATIVE (AFU_ORTHOLOGUE AFUA_1G12560)-RELATED"/>
    <property type="match status" value="1"/>
</dbReference>
<dbReference type="Gene3D" id="2.70.50.70">
    <property type="match status" value="1"/>
</dbReference>
<keyword evidence="18" id="KW-1185">Reference proteome</keyword>
<evidence type="ECO:0000256" key="12">
    <source>
        <dbReference type="ARBA" id="ARBA00023326"/>
    </source>
</evidence>
<keyword evidence="8" id="KW-0186">Copper</keyword>
<keyword evidence="11" id="KW-0119">Carbohydrate metabolism</keyword>
<dbReference type="AlphaFoldDB" id="A0AAN6PK15"/>
<dbReference type="GO" id="GO:0016787">
    <property type="term" value="F:hydrolase activity"/>
    <property type="evidence" value="ECO:0007669"/>
    <property type="project" value="UniProtKB-KW"/>
</dbReference>